<dbReference type="GO" id="GO:0005737">
    <property type="term" value="C:cytoplasm"/>
    <property type="evidence" value="ECO:0007669"/>
    <property type="project" value="InterPro"/>
</dbReference>
<proteinExistence type="inferred from homology"/>
<feature type="domain" description="RRM" evidence="3">
    <location>
        <begin position="17"/>
        <end position="61"/>
    </location>
</feature>
<dbReference type="WBParaSite" id="ALUE_0000228401-mRNA-1">
    <property type="protein sequence ID" value="ALUE_0000228401-mRNA-1"/>
    <property type="gene ID" value="ALUE_0000228401"/>
</dbReference>
<evidence type="ECO:0000259" key="3">
    <source>
        <dbReference type="PROSITE" id="PS50102"/>
    </source>
</evidence>
<evidence type="ECO:0000256" key="1">
    <source>
        <dbReference type="ARBA" id="ARBA00007987"/>
    </source>
</evidence>
<protein>
    <submittedName>
        <fullName evidence="5">RRM domain-containing protein</fullName>
    </submittedName>
</protein>
<dbReference type="InterPro" id="IPR035979">
    <property type="entry name" value="RBD_domain_sf"/>
</dbReference>
<keyword evidence="2" id="KW-0694">RNA-binding</keyword>
<reference evidence="5" key="1">
    <citation type="submission" date="2017-02" db="UniProtKB">
        <authorList>
            <consortium name="WormBaseParasite"/>
        </authorList>
    </citation>
    <scope>IDENTIFICATION</scope>
</reference>
<dbReference type="Gene3D" id="3.30.70.330">
    <property type="match status" value="1"/>
</dbReference>
<accession>A0A0M3HL89</accession>
<dbReference type="AlphaFoldDB" id="A0A0M3HL89"/>
<dbReference type="PANTHER" id="PTHR45894">
    <property type="entry name" value="RNA-BINDING PROTEIN 8A"/>
    <property type="match status" value="1"/>
</dbReference>
<dbReference type="GO" id="GO:0006396">
    <property type="term" value="P:RNA processing"/>
    <property type="evidence" value="ECO:0007669"/>
    <property type="project" value="InterPro"/>
</dbReference>
<comment type="similarity">
    <text evidence="1">Belongs to the RBM8A family.</text>
</comment>
<organism evidence="4 5">
    <name type="scientific">Ascaris lumbricoides</name>
    <name type="common">Giant roundworm</name>
    <dbReference type="NCBI Taxonomy" id="6252"/>
    <lineage>
        <taxon>Eukaryota</taxon>
        <taxon>Metazoa</taxon>
        <taxon>Ecdysozoa</taxon>
        <taxon>Nematoda</taxon>
        <taxon>Chromadorea</taxon>
        <taxon>Rhabditida</taxon>
        <taxon>Spirurina</taxon>
        <taxon>Ascaridomorpha</taxon>
        <taxon>Ascaridoidea</taxon>
        <taxon>Ascarididae</taxon>
        <taxon>Ascaris</taxon>
    </lineage>
</organism>
<evidence type="ECO:0000313" key="4">
    <source>
        <dbReference type="Proteomes" id="UP000036681"/>
    </source>
</evidence>
<dbReference type="Proteomes" id="UP000036681">
    <property type="component" value="Unplaced"/>
</dbReference>
<dbReference type="InterPro" id="IPR012677">
    <property type="entry name" value="Nucleotide-bd_a/b_plait_sf"/>
</dbReference>
<dbReference type="SUPFAM" id="SSF54928">
    <property type="entry name" value="RNA-binding domain, RBD"/>
    <property type="match status" value="1"/>
</dbReference>
<dbReference type="GO" id="GO:0003723">
    <property type="term" value="F:RNA binding"/>
    <property type="evidence" value="ECO:0007669"/>
    <property type="project" value="UniProtKB-UniRule"/>
</dbReference>
<dbReference type="InterPro" id="IPR008111">
    <property type="entry name" value="RNA-bd_8"/>
</dbReference>
<dbReference type="GO" id="GO:0005634">
    <property type="term" value="C:nucleus"/>
    <property type="evidence" value="ECO:0007669"/>
    <property type="project" value="InterPro"/>
</dbReference>
<evidence type="ECO:0000313" key="5">
    <source>
        <dbReference type="WBParaSite" id="ALUE_0000228401-mRNA-1"/>
    </source>
</evidence>
<evidence type="ECO:0000256" key="2">
    <source>
        <dbReference type="PROSITE-ProRule" id="PRU00176"/>
    </source>
</evidence>
<dbReference type="PROSITE" id="PS50102">
    <property type="entry name" value="RRM"/>
    <property type="match status" value="1"/>
</dbReference>
<dbReference type="Pfam" id="PF00076">
    <property type="entry name" value="RRM_1"/>
    <property type="match status" value="1"/>
</dbReference>
<sequence>MVEVVNVNMGFRSVEGWIVFVTNVHEEAHEDEVCDRFAEFGDIKNINLNIDRRTGFLKVSF</sequence>
<keyword evidence="4" id="KW-1185">Reference proteome</keyword>
<name>A0A0M3HL89_ASCLU</name>
<dbReference type="InterPro" id="IPR000504">
    <property type="entry name" value="RRM_dom"/>
</dbReference>